<proteinExistence type="predicted"/>
<gene>
    <name evidence="1" type="ORF">QQF64_004738</name>
</gene>
<organism evidence="1 2">
    <name type="scientific">Cirrhinus molitorella</name>
    <name type="common">mud carp</name>
    <dbReference type="NCBI Taxonomy" id="172907"/>
    <lineage>
        <taxon>Eukaryota</taxon>
        <taxon>Metazoa</taxon>
        <taxon>Chordata</taxon>
        <taxon>Craniata</taxon>
        <taxon>Vertebrata</taxon>
        <taxon>Euteleostomi</taxon>
        <taxon>Actinopterygii</taxon>
        <taxon>Neopterygii</taxon>
        <taxon>Teleostei</taxon>
        <taxon>Ostariophysi</taxon>
        <taxon>Cypriniformes</taxon>
        <taxon>Cyprinidae</taxon>
        <taxon>Labeoninae</taxon>
        <taxon>Labeonini</taxon>
        <taxon>Cirrhinus</taxon>
    </lineage>
</organism>
<name>A0ABR3MH49_9TELE</name>
<reference evidence="1 2" key="1">
    <citation type="submission" date="2023-09" db="EMBL/GenBank/DDBJ databases">
        <authorList>
            <person name="Wang M."/>
        </authorList>
    </citation>
    <scope>NUCLEOTIDE SEQUENCE [LARGE SCALE GENOMIC DNA]</scope>
    <source>
        <strain evidence="1">GT-2023</strain>
        <tissue evidence="1">Liver</tissue>
    </source>
</reference>
<dbReference type="Proteomes" id="UP001558613">
    <property type="component" value="Unassembled WGS sequence"/>
</dbReference>
<dbReference type="EMBL" id="JAYMGO010000012">
    <property type="protein sequence ID" value="KAL1264383.1"/>
    <property type="molecule type" value="Genomic_DNA"/>
</dbReference>
<evidence type="ECO:0000313" key="1">
    <source>
        <dbReference type="EMBL" id="KAL1264383.1"/>
    </source>
</evidence>
<evidence type="ECO:0000313" key="2">
    <source>
        <dbReference type="Proteomes" id="UP001558613"/>
    </source>
</evidence>
<keyword evidence="2" id="KW-1185">Reference proteome</keyword>
<sequence length="102" mass="11150">MKYERRSEMTVLSVCRTCGQCGLLSFHLEPRLMNYTVESVGKSASCFTVGKLLLTEYISKKSEAFSGLCGSSLYGKVKIKSVSDNIMAVCAPAKPILSSKQK</sequence>
<comment type="caution">
    <text evidence="1">The sequence shown here is derived from an EMBL/GenBank/DDBJ whole genome shotgun (WGS) entry which is preliminary data.</text>
</comment>
<protein>
    <submittedName>
        <fullName evidence="1">Uncharacterized protein</fullName>
    </submittedName>
</protein>
<accession>A0ABR3MH49</accession>